<reference evidence="3" key="1">
    <citation type="journal article" date="2016" name="Nat. Commun.">
        <title>The Gonium pectorale genome demonstrates co-option of cell cycle regulation during the evolution of multicellularity.</title>
        <authorList>
            <person name="Hanschen E.R."/>
            <person name="Marriage T.N."/>
            <person name="Ferris P.J."/>
            <person name="Hamaji T."/>
            <person name="Toyoda A."/>
            <person name="Fujiyama A."/>
            <person name="Neme R."/>
            <person name="Noguchi H."/>
            <person name="Minakuchi Y."/>
            <person name="Suzuki M."/>
            <person name="Kawai-Toyooka H."/>
            <person name="Smith D.R."/>
            <person name="Sparks H."/>
            <person name="Anderson J."/>
            <person name="Bakaric R."/>
            <person name="Luria V."/>
            <person name="Karger A."/>
            <person name="Kirschner M.W."/>
            <person name="Durand P.M."/>
            <person name="Michod R.E."/>
            <person name="Nozaki H."/>
            <person name="Olson B.J."/>
        </authorList>
    </citation>
    <scope>NUCLEOTIDE SEQUENCE [LARGE SCALE GENOMIC DNA]</scope>
    <source>
        <strain evidence="3">NIES-2863</strain>
    </source>
</reference>
<dbReference type="PANTHER" id="PTHR43215:SF14">
    <property type="entry name" value="RADIAL SPOKE HEAD 1 HOMOLOG"/>
    <property type="match status" value="1"/>
</dbReference>
<name>A0A150G9A1_GONPE</name>
<sequence>MYGDGSLYNGDHKDDQRHGVGTYTFLNGDQFSGDFANGVPTGSGIMIHANGQIFAGDYANFKRHGYGLMTINGSAPNVSDDGNMGSESGFVQRCTDASDKAKEAAAEARRHADEQWCKGGSSAVLAEMAVTAAEKAATQARGACSKAFGLALECRPDYINSSAT</sequence>
<dbReference type="SUPFAM" id="SSF82185">
    <property type="entry name" value="Histone H3 K4-specific methyltransferase SET7/9 N-terminal domain"/>
    <property type="match status" value="1"/>
</dbReference>
<proteinExistence type="predicted"/>
<keyword evidence="1" id="KW-0677">Repeat</keyword>
<dbReference type="STRING" id="33097.A0A150G9A1"/>
<dbReference type="Proteomes" id="UP000075714">
    <property type="component" value="Unassembled WGS sequence"/>
</dbReference>
<dbReference type="SMART" id="SM00698">
    <property type="entry name" value="MORN"/>
    <property type="match status" value="2"/>
</dbReference>
<dbReference type="PANTHER" id="PTHR43215">
    <property type="entry name" value="RADIAL SPOKE HEAD 1 HOMOLOG"/>
    <property type="match status" value="1"/>
</dbReference>
<protein>
    <submittedName>
        <fullName evidence="2">Uncharacterized protein</fullName>
    </submittedName>
</protein>
<accession>A0A150G9A1</accession>
<organism evidence="2 3">
    <name type="scientific">Gonium pectorale</name>
    <name type="common">Green alga</name>
    <dbReference type="NCBI Taxonomy" id="33097"/>
    <lineage>
        <taxon>Eukaryota</taxon>
        <taxon>Viridiplantae</taxon>
        <taxon>Chlorophyta</taxon>
        <taxon>core chlorophytes</taxon>
        <taxon>Chlorophyceae</taxon>
        <taxon>CS clade</taxon>
        <taxon>Chlamydomonadales</taxon>
        <taxon>Volvocaceae</taxon>
        <taxon>Gonium</taxon>
    </lineage>
</organism>
<dbReference type="AlphaFoldDB" id="A0A150G9A1"/>
<keyword evidence="3" id="KW-1185">Reference proteome</keyword>
<dbReference type="Pfam" id="PF02493">
    <property type="entry name" value="MORN"/>
    <property type="match status" value="3"/>
</dbReference>
<gene>
    <name evidence="2" type="ORF">GPECTOR_46g204</name>
</gene>
<comment type="caution">
    <text evidence="2">The sequence shown here is derived from an EMBL/GenBank/DDBJ whole genome shotgun (WGS) entry which is preliminary data.</text>
</comment>
<dbReference type="Gene3D" id="2.20.110.10">
    <property type="entry name" value="Histone H3 K4-specific methyltransferase SET7/9 N-terminal domain"/>
    <property type="match status" value="2"/>
</dbReference>
<evidence type="ECO:0000256" key="1">
    <source>
        <dbReference type="ARBA" id="ARBA00022737"/>
    </source>
</evidence>
<dbReference type="EMBL" id="LSYV01000047">
    <property type="protein sequence ID" value="KXZ46135.1"/>
    <property type="molecule type" value="Genomic_DNA"/>
</dbReference>
<evidence type="ECO:0000313" key="2">
    <source>
        <dbReference type="EMBL" id="KXZ46135.1"/>
    </source>
</evidence>
<dbReference type="GO" id="GO:0016020">
    <property type="term" value="C:membrane"/>
    <property type="evidence" value="ECO:0007669"/>
    <property type="project" value="UniProtKB-ARBA"/>
</dbReference>
<dbReference type="OrthoDB" id="437960at2759"/>
<dbReference type="InterPro" id="IPR003409">
    <property type="entry name" value="MORN"/>
</dbReference>
<evidence type="ECO:0000313" key="3">
    <source>
        <dbReference type="Proteomes" id="UP000075714"/>
    </source>
</evidence>